<protein>
    <submittedName>
        <fullName evidence="1">Uncharacterized protein</fullName>
    </submittedName>
</protein>
<gene>
    <name evidence="1" type="ORF">V6N12_021240</name>
</gene>
<dbReference type="Proteomes" id="UP001472677">
    <property type="component" value="Unassembled WGS sequence"/>
</dbReference>
<organism evidence="1 2">
    <name type="scientific">Hibiscus sabdariffa</name>
    <name type="common">roselle</name>
    <dbReference type="NCBI Taxonomy" id="183260"/>
    <lineage>
        <taxon>Eukaryota</taxon>
        <taxon>Viridiplantae</taxon>
        <taxon>Streptophyta</taxon>
        <taxon>Embryophyta</taxon>
        <taxon>Tracheophyta</taxon>
        <taxon>Spermatophyta</taxon>
        <taxon>Magnoliopsida</taxon>
        <taxon>eudicotyledons</taxon>
        <taxon>Gunneridae</taxon>
        <taxon>Pentapetalae</taxon>
        <taxon>rosids</taxon>
        <taxon>malvids</taxon>
        <taxon>Malvales</taxon>
        <taxon>Malvaceae</taxon>
        <taxon>Malvoideae</taxon>
        <taxon>Hibiscus</taxon>
    </lineage>
</organism>
<name>A0ABR2FRS8_9ROSI</name>
<dbReference type="EMBL" id="JBBPBM010000004">
    <property type="protein sequence ID" value="KAK8586711.1"/>
    <property type="molecule type" value="Genomic_DNA"/>
</dbReference>
<accession>A0ABR2FRS8</accession>
<evidence type="ECO:0000313" key="2">
    <source>
        <dbReference type="Proteomes" id="UP001472677"/>
    </source>
</evidence>
<evidence type="ECO:0000313" key="1">
    <source>
        <dbReference type="EMBL" id="KAK8586711.1"/>
    </source>
</evidence>
<reference evidence="1 2" key="1">
    <citation type="journal article" date="2024" name="G3 (Bethesda)">
        <title>Genome assembly of Hibiscus sabdariffa L. provides insights into metabolisms of medicinal natural products.</title>
        <authorList>
            <person name="Kim T."/>
        </authorList>
    </citation>
    <scope>NUCLEOTIDE SEQUENCE [LARGE SCALE GENOMIC DNA]</scope>
    <source>
        <strain evidence="1">TK-2024</strain>
        <tissue evidence="1">Old leaves</tissue>
    </source>
</reference>
<comment type="caution">
    <text evidence="1">The sequence shown here is derived from an EMBL/GenBank/DDBJ whole genome shotgun (WGS) entry which is preliminary data.</text>
</comment>
<proteinExistence type="predicted"/>
<sequence>MWAMFLVPIPQEKEHKMYARVVASGSKRIKAESGLKSMAQHDLIEYCVKAKTHCCSRAIRLFDTINLLQKYGLHQMDSGGS</sequence>
<keyword evidence="2" id="KW-1185">Reference proteome</keyword>